<protein>
    <submittedName>
        <fullName evidence="10">Na(+)/H(+) antiporter subunit D</fullName>
    </submittedName>
</protein>
<dbReference type="RefSeq" id="WP_211950948.1">
    <property type="nucleotide sequence ID" value="NZ_CAJPUY010000038.1"/>
</dbReference>
<evidence type="ECO:0000256" key="5">
    <source>
        <dbReference type="ARBA" id="ARBA00022989"/>
    </source>
</evidence>
<keyword evidence="11" id="KW-1185">Reference proteome</keyword>
<feature type="transmembrane region" description="Helical" evidence="8">
    <location>
        <begin position="162"/>
        <end position="183"/>
    </location>
</feature>
<evidence type="ECO:0000313" key="11">
    <source>
        <dbReference type="Proteomes" id="UP000672934"/>
    </source>
</evidence>
<dbReference type="InterPro" id="IPR050586">
    <property type="entry name" value="CPA3_Na-H_Antiporter_D"/>
</dbReference>
<evidence type="ECO:0000256" key="6">
    <source>
        <dbReference type="ARBA" id="ARBA00023136"/>
    </source>
</evidence>
<dbReference type="EMBL" id="CAJPUY010000038">
    <property type="protein sequence ID" value="CAG2157790.1"/>
    <property type="molecule type" value="Genomic_DNA"/>
</dbReference>
<evidence type="ECO:0000256" key="1">
    <source>
        <dbReference type="ARBA" id="ARBA00004651"/>
    </source>
</evidence>
<dbReference type="AlphaFoldDB" id="A0A916IZD7"/>
<feature type="transmembrane region" description="Helical" evidence="8">
    <location>
        <begin position="32"/>
        <end position="57"/>
    </location>
</feature>
<feature type="transmembrane region" description="Helical" evidence="8">
    <location>
        <begin position="462"/>
        <end position="486"/>
    </location>
</feature>
<dbReference type="PRINTS" id="PR01437">
    <property type="entry name" value="NUOXDRDTASE4"/>
</dbReference>
<feature type="transmembrane region" description="Helical" evidence="8">
    <location>
        <begin position="330"/>
        <end position="351"/>
    </location>
</feature>
<dbReference type="Proteomes" id="UP000672934">
    <property type="component" value="Unassembled WGS sequence"/>
</dbReference>
<keyword evidence="5 8" id="KW-1133">Transmembrane helix</keyword>
<feature type="transmembrane region" description="Helical" evidence="8">
    <location>
        <begin position="372"/>
        <end position="400"/>
    </location>
</feature>
<comment type="subcellular location">
    <subcellularLocation>
        <location evidence="1">Cell membrane</location>
        <topology evidence="1">Multi-pass membrane protein</topology>
    </subcellularLocation>
    <subcellularLocation>
        <location evidence="7">Membrane</location>
        <topology evidence="7">Multi-pass membrane protein</topology>
    </subcellularLocation>
</comment>
<dbReference type="GO" id="GO:0042773">
    <property type="term" value="P:ATP synthesis coupled electron transport"/>
    <property type="evidence" value="ECO:0007669"/>
    <property type="project" value="InterPro"/>
</dbReference>
<feature type="transmembrane region" description="Helical" evidence="8">
    <location>
        <begin position="203"/>
        <end position="230"/>
    </location>
</feature>
<evidence type="ECO:0000256" key="7">
    <source>
        <dbReference type="RuleBase" id="RU000320"/>
    </source>
</evidence>
<evidence type="ECO:0000259" key="9">
    <source>
        <dbReference type="Pfam" id="PF00361"/>
    </source>
</evidence>
<organism evidence="10 11">
    <name type="scientific">Cupriavidus yeoncheonensis</name>
    <dbReference type="NCBI Taxonomy" id="1462994"/>
    <lineage>
        <taxon>Bacteria</taxon>
        <taxon>Pseudomonadati</taxon>
        <taxon>Pseudomonadota</taxon>
        <taxon>Betaproteobacteria</taxon>
        <taxon>Burkholderiales</taxon>
        <taxon>Burkholderiaceae</taxon>
        <taxon>Cupriavidus</taxon>
    </lineage>
</organism>
<evidence type="ECO:0000256" key="3">
    <source>
        <dbReference type="ARBA" id="ARBA00022475"/>
    </source>
</evidence>
<evidence type="ECO:0000313" key="10">
    <source>
        <dbReference type="EMBL" id="CAG2157790.1"/>
    </source>
</evidence>
<dbReference type="InterPro" id="IPR003918">
    <property type="entry name" value="NADH_UbQ_OxRdtase"/>
</dbReference>
<sequence length="514" mass="53490">MNHVLLLPILLPMFAGGLLTAMPMHRLRAQRVVCMTATLLLVPAAALLVGRAAGGGIDVYQLGSWQAPFGIVLQLDRLGALMLALTALLAPAALAAAGPELARAGRHFHALFQFQLMGLNGAFLAGDLFNLFVFFEILLIASYALLIHGAGRERIGAGLHYVLLNLVASSFFLVAIGMLYGLTGTLNLAHMGLRLQGLPDADVPLAAAAGVMLMLVFGLKAAIFPLYFWLPRAYAGTAGPVAALFAIMTKVGLYAMLRCDALVFGAAQGLLVTFMQAWLPVLALATLAAGAVGALAATSLRSLTSYLVLASVGLLGIAVGMQTAAAWAAALYYLLSTTLCTAALFLLADALEPAADGQGPVVAGTGTRLAGLLYLTGTVVAVGLPPLSGFIGKVMILRAVPPDSAIVYWPAILVSGLVLLVAASRTGTRLLWRLPHDGAKVAQEGNTPVPPRVRSRPEGRKLACSAFLLACNVMLTAFAAPVSAYVSQAAAQLQDRTAYIRAVLPAGVPLQTQR</sequence>
<dbReference type="NCBIfam" id="NF009309">
    <property type="entry name" value="PRK12666.1"/>
    <property type="match status" value="1"/>
</dbReference>
<proteinExistence type="inferred from homology"/>
<dbReference type="InterPro" id="IPR001750">
    <property type="entry name" value="ND/Mrp_TM"/>
</dbReference>
<dbReference type="GO" id="GO:0008137">
    <property type="term" value="F:NADH dehydrogenase (ubiquinone) activity"/>
    <property type="evidence" value="ECO:0007669"/>
    <property type="project" value="InterPro"/>
</dbReference>
<dbReference type="Pfam" id="PF00361">
    <property type="entry name" value="Proton_antipo_M"/>
    <property type="match status" value="1"/>
</dbReference>
<comment type="caution">
    <text evidence="10">The sequence shown here is derived from an EMBL/GenBank/DDBJ whole genome shotgun (WGS) entry which is preliminary data.</text>
</comment>
<dbReference type="PANTHER" id="PTHR42703:SF1">
    <property type="entry name" value="NA(+)_H(+) ANTIPORTER SUBUNIT D1"/>
    <property type="match status" value="1"/>
</dbReference>
<name>A0A916IZD7_9BURK</name>
<feature type="domain" description="NADH:quinone oxidoreductase/Mrp antiporter transmembrane" evidence="9">
    <location>
        <begin position="125"/>
        <end position="411"/>
    </location>
</feature>
<dbReference type="PANTHER" id="PTHR42703">
    <property type="entry name" value="NADH DEHYDROGENASE"/>
    <property type="match status" value="1"/>
</dbReference>
<comment type="similarity">
    <text evidence="2">Belongs to the CPA3 antiporters (TC 2.A.63) subunit D family.</text>
</comment>
<keyword evidence="4 7" id="KW-0812">Transmembrane</keyword>
<feature type="transmembrane region" description="Helical" evidence="8">
    <location>
        <begin position="303"/>
        <end position="324"/>
    </location>
</feature>
<feature type="transmembrane region" description="Helical" evidence="8">
    <location>
        <begin position="406"/>
        <end position="423"/>
    </location>
</feature>
<reference evidence="10" key="1">
    <citation type="submission" date="2021-03" db="EMBL/GenBank/DDBJ databases">
        <authorList>
            <person name="Peeters C."/>
        </authorList>
    </citation>
    <scope>NUCLEOTIDE SEQUENCE</scope>
    <source>
        <strain evidence="10">LMG 31506</strain>
    </source>
</reference>
<feature type="transmembrane region" description="Helical" evidence="8">
    <location>
        <begin position="6"/>
        <end position="25"/>
    </location>
</feature>
<gene>
    <name evidence="10" type="primary">mrpD</name>
    <name evidence="10" type="ORF">LMG31506_06119</name>
</gene>
<keyword evidence="6 8" id="KW-0472">Membrane</keyword>
<dbReference type="GO" id="GO:0005886">
    <property type="term" value="C:plasma membrane"/>
    <property type="evidence" value="ECO:0007669"/>
    <property type="project" value="UniProtKB-SubCell"/>
</dbReference>
<feature type="transmembrane region" description="Helical" evidence="8">
    <location>
        <begin position="237"/>
        <end position="257"/>
    </location>
</feature>
<evidence type="ECO:0000256" key="2">
    <source>
        <dbReference type="ARBA" id="ARBA00005346"/>
    </source>
</evidence>
<feature type="transmembrane region" description="Helical" evidence="8">
    <location>
        <begin position="131"/>
        <end position="150"/>
    </location>
</feature>
<evidence type="ECO:0000256" key="8">
    <source>
        <dbReference type="SAM" id="Phobius"/>
    </source>
</evidence>
<accession>A0A916IZD7</accession>
<evidence type="ECO:0000256" key="4">
    <source>
        <dbReference type="ARBA" id="ARBA00022692"/>
    </source>
</evidence>
<feature type="transmembrane region" description="Helical" evidence="8">
    <location>
        <begin position="277"/>
        <end position="296"/>
    </location>
</feature>
<keyword evidence="3" id="KW-1003">Cell membrane</keyword>